<keyword evidence="12" id="KW-1185">Reference proteome</keyword>
<dbReference type="InterPro" id="IPR033740">
    <property type="entry name" value="Pept_M24B"/>
</dbReference>
<evidence type="ECO:0000256" key="2">
    <source>
        <dbReference type="ARBA" id="ARBA00022670"/>
    </source>
</evidence>
<dbReference type="OrthoDB" id="9806388at2"/>
<dbReference type="Pfam" id="PF16189">
    <property type="entry name" value="Creatinase_N_2"/>
    <property type="match status" value="1"/>
</dbReference>
<dbReference type="InterPro" id="IPR000587">
    <property type="entry name" value="Creatinase_N"/>
</dbReference>
<dbReference type="GO" id="GO:0005737">
    <property type="term" value="C:cytoplasm"/>
    <property type="evidence" value="ECO:0007669"/>
    <property type="project" value="UniProtKB-ARBA"/>
</dbReference>
<keyword evidence="3 7" id="KW-0479">Metal-binding</keyword>
<dbReference type="InterPro" id="IPR032416">
    <property type="entry name" value="Peptidase_M24_C"/>
</dbReference>
<dbReference type="Proteomes" id="UP000306113">
    <property type="component" value="Unassembled WGS sequence"/>
</dbReference>
<dbReference type="Pfam" id="PF00557">
    <property type="entry name" value="Peptidase_M24"/>
    <property type="match status" value="1"/>
</dbReference>
<dbReference type="PANTHER" id="PTHR43763">
    <property type="entry name" value="XAA-PRO AMINOPEPTIDASE 1"/>
    <property type="match status" value="1"/>
</dbReference>
<dbReference type="RefSeq" id="WP_136339458.1">
    <property type="nucleotide sequence ID" value="NZ_SSMD01000005.1"/>
</dbReference>
<dbReference type="CDD" id="cd01085">
    <property type="entry name" value="APP"/>
    <property type="match status" value="1"/>
</dbReference>
<keyword evidence="11" id="KW-0031">Aminopeptidase</keyword>
<feature type="domain" description="Peptidase M24 C-terminal" evidence="10">
    <location>
        <begin position="541"/>
        <end position="600"/>
    </location>
</feature>
<evidence type="ECO:0000256" key="6">
    <source>
        <dbReference type="ARBA" id="ARBA00023211"/>
    </source>
</evidence>
<evidence type="ECO:0000256" key="3">
    <source>
        <dbReference type="ARBA" id="ARBA00022723"/>
    </source>
</evidence>
<evidence type="ECO:0000259" key="8">
    <source>
        <dbReference type="Pfam" id="PF00557"/>
    </source>
</evidence>
<gene>
    <name evidence="11" type="ORF">E7681_11565</name>
</gene>
<dbReference type="SUPFAM" id="SSF55920">
    <property type="entry name" value="Creatinase/aminopeptidase"/>
    <property type="match status" value="1"/>
</dbReference>
<reference evidence="11 12" key="1">
    <citation type="submission" date="2019-04" db="EMBL/GenBank/DDBJ databases">
        <title>Draft genome sequence of Youngimonas vesicularis.</title>
        <authorList>
            <person name="Hameed A."/>
        </authorList>
    </citation>
    <scope>NUCLEOTIDE SEQUENCE [LARGE SCALE GENOMIC DNA]</scope>
    <source>
        <strain evidence="11 12">CC-AMW-E</strain>
    </source>
</reference>
<dbReference type="InterPro" id="IPR001131">
    <property type="entry name" value="Peptidase_M24B_aminopep-P_CS"/>
</dbReference>
<dbReference type="GO" id="GO:0046872">
    <property type="term" value="F:metal ion binding"/>
    <property type="evidence" value="ECO:0007669"/>
    <property type="project" value="UniProtKB-KW"/>
</dbReference>
<evidence type="ECO:0000256" key="1">
    <source>
        <dbReference type="ARBA" id="ARBA00008766"/>
    </source>
</evidence>
<evidence type="ECO:0000313" key="12">
    <source>
        <dbReference type="Proteomes" id="UP000306113"/>
    </source>
</evidence>
<name>A0A4S3M7U5_9RHOB</name>
<keyword evidence="4" id="KW-0378">Hydrolase</keyword>
<evidence type="ECO:0000256" key="4">
    <source>
        <dbReference type="ARBA" id="ARBA00022801"/>
    </source>
</evidence>
<dbReference type="InterPro" id="IPR036005">
    <property type="entry name" value="Creatinase/aminopeptidase-like"/>
</dbReference>
<evidence type="ECO:0000259" key="10">
    <source>
        <dbReference type="Pfam" id="PF16188"/>
    </source>
</evidence>
<dbReference type="PROSITE" id="PS00491">
    <property type="entry name" value="PROLINE_PEPTIDASE"/>
    <property type="match status" value="1"/>
</dbReference>
<evidence type="ECO:0000259" key="9">
    <source>
        <dbReference type="Pfam" id="PF01321"/>
    </source>
</evidence>
<proteinExistence type="inferred from homology"/>
<dbReference type="AlphaFoldDB" id="A0A4S3M7U5"/>
<dbReference type="Pfam" id="PF01321">
    <property type="entry name" value="Creatinase_N"/>
    <property type="match status" value="1"/>
</dbReference>
<organism evidence="11 12">
    <name type="scientific">Thalassobius vesicularis</name>
    <dbReference type="NCBI Taxonomy" id="1294297"/>
    <lineage>
        <taxon>Bacteria</taxon>
        <taxon>Pseudomonadati</taxon>
        <taxon>Pseudomonadota</taxon>
        <taxon>Alphaproteobacteria</taxon>
        <taxon>Rhodobacterales</taxon>
        <taxon>Roseobacteraceae</taxon>
        <taxon>Thalassovita</taxon>
    </lineage>
</organism>
<comment type="caution">
    <text evidence="11">The sequence shown here is derived from an EMBL/GenBank/DDBJ whole genome shotgun (WGS) entry which is preliminary data.</text>
</comment>
<dbReference type="EMBL" id="SSMD01000005">
    <property type="protein sequence ID" value="THD73329.1"/>
    <property type="molecule type" value="Genomic_DNA"/>
</dbReference>
<sequence length="600" mass="65183">MFQSFHETSDPSKGPGRLAQLRDQLRREGLAGFLIPRADAHQGEYVAARDDRLAWLTGFTGSAGFCAALKGVAGVFIDGRYRTQVKAQVDLAHFTPVPWPETRLGDWLLEQLPKGGIVGFDPWLHTAEEVEELERILQGSDISLRATDNLVDRIWADQPAPPQGAIMIYPDDLAGESHAAKRARLAEGLRKAGHEAAVLTLPDSIAWLLNIRGADIPRNPVAHAFAILHDTGHLSLFADAAKLNKDVRAHLGAEVTIRPPSGFEAGLRSLTGPVRVDRATAPLQVSLELEEAGVPVAWAQDPCILPKACKTDAEIAATRAAHLTDAAAMCEFLCWFDAQTPGSITEIDVVKSLEGFRRATNALRDISFDTISGAGPNGAVIHYRVTEKTNRTLEDGQLIVVDSGGQYLNGTTDITRTLPIGQVGEEERACFTRVLQGMVGISRARFPQGLAGRDLDAIARYPLWLAGLDYNHGTGHGVGVFLCVHEGPARLSRISTIPLKPGMILSNEPGYYREGAFGIRIENLIVVQDAPALDGADARAMFAFETLTWVPIDRRLIAREMLSPAEIAWVNAYHAACRDKIGSRLSEAARIWLRDATAPL</sequence>
<dbReference type="FunFam" id="3.90.230.10:FF:000007">
    <property type="entry name" value="Xaa-Pro aminopeptidase P"/>
    <property type="match status" value="1"/>
</dbReference>
<dbReference type="Gene3D" id="3.90.230.10">
    <property type="entry name" value="Creatinase/methionine aminopeptidase superfamily"/>
    <property type="match status" value="1"/>
</dbReference>
<comment type="similarity">
    <text evidence="1 7">Belongs to the peptidase M24B family.</text>
</comment>
<evidence type="ECO:0000256" key="5">
    <source>
        <dbReference type="ARBA" id="ARBA00023049"/>
    </source>
</evidence>
<dbReference type="InterPro" id="IPR000994">
    <property type="entry name" value="Pept_M24"/>
</dbReference>
<feature type="domain" description="Creatinase N-terminal" evidence="9">
    <location>
        <begin position="17"/>
        <end position="153"/>
    </location>
</feature>
<protein>
    <submittedName>
        <fullName evidence="11">Aminopeptidase P family protein</fullName>
    </submittedName>
</protein>
<keyword evidence="2" id="KW-0645">Protease</keyword>
<dbReference type="PANTHER" id="PTHR43763:SF6">
    <property type="entry name" value="XAA-PRO AMINOPEPTIDASE 1"/>
    <property type="match status" value="1"/>
</dbReference>
<evidence type="ECO:0000313" key="11">
    <source>
        <dbReference type="EMBL" id="THD73329.1"/>
    </source>
</evidence>
<accession>A0A4S3M7U5</accession>
<evidence type="ECO:0000256" key="7">
    <source>
        <dbReference type="RuleBase" id="RU000590"/>
    </source>
</evidence>
<dbReference type="GO" id="GO:0006508">
    <property type="term" value="P:proteolysis"/>
    <property type="evidence" value="ECO:0007669"/>
    <property type="project" value="UniProtKB-KW"/>
</dbReference>
<dbReference type="SUPFAM" id="SSF53092">
    <property type="entry name" value="Creatinase/prolidase N-terminal domain"/>
    <property type="match status" value="1"/>
</dbReference>
<dbReference type="InterPro" id="IPR029149">
    <property type="entry name" value="Creatin/AminoP/Spt16_N"/>
</dbReference>
<keyword evidence="5" id="KW-0482">Metalloprotease</keyword>
<dbReference type="Pfam" id="PF16188">
    <property type="entry name" value="Peptidase_M24_C"/>
    <property type="match status" value="1"/>
</dbReference>
<dbReference type="Gene3D" id="3.40.350.10">
    <property type="entry name" value="Creatinase/prolidase N-terminal domain"/>
    <property type="match status" value="2"/>
</dbReference>
<dbReference type="GO" id="GO:0070006">
    <property type="term" value="F:metalloaminopeptidase activity"/>
    <property type="evidence" value="ECO:0007669"/>
    <property type="project" value="InterPro"/>
</dbReference>
<keyword evidence="6" id="KW-0464">Manganese</keyword>
<feature type="domain" description="Peptidase M24" evidence="8">
    <location>
        <begin position="318"/>
        <end position="528"/>
    </location>
</feature>
<dbReference type="InterPro" id="IPR050422">
    <property type="entry name" value="X-Pro_aminopeptidase_P"/>
</dbReference>